<dbReference type="EMBL" id="CAJVPY010022487">
    <property type="protein sequence ID" value="CAG8782992.1"/>
    <property type="molecule type" value="Genomic_DNA"/>
</dbReference>
<gene>
    <name evidence="1" type="ORF">DERYTH_LOCUS19869</name>
</gene>
<organism evidence="1 2">
    <name type="scientific">Dentiscutata erythropus</name>
    <dbReference type="NCBI Taxonomy" id="1348616"/>
    <lineage>
        <taxon>Eukaryota</taxon>
        <taxon>Fungi</taxon>
        <taxon>Fungi incertae sedis</taxon>
        <taxon>Mucoromycota</taxon>
        <taxon>Glomeromycotina</taxon>
        <taxon>Glomeromycetes</taxon>
        <taxon>Diversisporales</taxon>
        <taxon>Gigasporaceae</taxon>
        <taxon>Dentiscutata</taxon>
    </lineage>
</organism>
<feature type="non-terminal residue" evidence="1">
    <location>
        <position position="1"/>
    </location>
</feature>
<reference evidence="1" key="1">
    <citation type="submission" date="2021-06" db="EMBL/GenBank/DDBJ databases">
        <authorList>
            <person name="Kallberg Y."/>
            <person name="Tangrot J."/>
            <person name="Rosling A."/>
        </authorList>
    </citation>
    <scope>NUCLEOTIDE SEQUENCE</scope>
    <source>
        <strain evidence="1">MA453B</strain>
    </source>
</reference>
<feature type="non-terminal residue" evidence="1">
    <location>
        <position position="41"/>
    </location>
</feature>
<comment type="caution">
    <text evidence="1">The sequence shown here is derived from an EMBL/GenBank/DDBJ whole genome shotgun (WGS) entry which is preliminary data.</text>
</comment>
<proteinExistence type="predicted"/>
<dbReference type="Proteomes" id="UP000789405">
    <property type="component" value="Unassembled WGS sequence"/>
</dbReference>
<accession>A0A9N9JJY3</accession>
<keyword evidence="2" id="KW-1185">Reference proteome</keyword>
<evidence type="ECO:0000313" key="2">
    <source>
        <dbReference type="Proteomes" id="UP000789405"/>
    </source>
</evidence>
<evidence type="ECO:0000313" key="1">
    <source>
        <dbReference type="EMBL" id="CAG8782992.1"/>
    </source>
</evidence>
<sequence>SLTENFTGAILKKKLEFTTYKKLVALLQKYQKRNNIRVNRT</sequence>
<name>A0A9N9JJY3_9GLOM</name>
<dbReference type="AlphaFoldDB" id="A0A9N9JJY3"/>
<protein>
    <submittedName>
        <fullName evidence="1">13270_t:CDS:1</fullName>
    </submittedName>
</protein>